<keyword evidence="4" id="KW-0808">Transferase</keyword>
<accession>A0A9P5KWD7</accession>
<evidence type="ECO:0000313" key="12">
    <source>
        <dbReference type="Proteomes" id="UP000750522"/>
    </source>
</evidence>
<dbReference type="GO" id="GO:0000026">
    <property type="term" value="F:alpha-1,2-mannosyltransferase activity"/>
    <property type="evidence" value="ECO:0007669"/>
    <property type="project" value="TreeGrafter"/>
</dbReference>
<dbReference type="AlphaFoldDB" id="A0A9P5KWD7"/>
<comment type="caution">
    <text evidence="11">The sequence shown here is derived from an EMBL/GenBank/DDBJ whole genome shotgun (WGS) entry which is preliminary data.</text>
</comment>
<keyword evidence="5" id="KW-0812">Transmembrane</keyword>
<keyword evidence="6" id="KW-0735">Signal-anchor</keyword>
<dbReference type="Pfam" id="PF11051">
    <property type="entry name" value="Mannosyl_trans3"/>
    <property type="match status" value="1"/>
</dbReference>
<evidence type="ECO:0000313" key="11">
    <source>
        <dbReference type="EMBL" id="KAF5104051.1"/>
    </source>
</evidence>
<evidence type="ECO:0000256" key="6">
    <source>
        <dbReference type="ARBA" id="ARBA00022968"/>
    </source>
</evidence>
<evidence type="ECO:0000256" key="10">
    <source>
        <dbReference type="SAM" id="MobiDB-lite"/>
    </source>
</evidence>
<dbReference type="EMBL" id="QQZK01000014">
    <property type="protein sequence ID" value="KAF5104051.1"/>
    <property type="molecule type" value="Genomic_DNA"/>
</dbReference>
<feature type="region of interest" description="Disordered" evidence="10">
    <location>
        <begin position="467"/>
        <end position="525"/>
    </location>
</feature>
<keyword evidence="9" id="KW-0472">Membrane</keyword>
<evidence type="ECO:0000256" key="9">
    <source>
        <dbReference type="ARBA" id="ARBA00023136"/>
    </source>
</evidence>
<reference evidence="11" key="2">
    <citation type="submission" date="2020-01" db="EMBL/GenBank/DDBJ databases">
        <authorList>
            <person name="Perkins V."/>
            <person name="Lessard M.-H."/>
            <person name="Dugat-Bony E."/>
            <person name="Frenette M."/>
            <person name="Labrie S."/>
        </authorList>
    </citation>
    <scope>NUCLEOTIDE SEQUENCE</scope>
    <source>
        <strain evidence="11">LMA-70</strain>
    </source>
</reference>
<reference evidence="11" key="1">
    <citation type="journal article" date="2020" name="Front. Microbiol.">
        <title>Phenotypic and Genetic Characterization of the Cheese Ripening Yeast Geotrichum candidum.</title>
        <authorList>
            <person name="Perkins V."/>
            <person name="Vignola S."/>
            <person name="Lessard M.H."/>
            <person name="Plante P.L."/>
            <person name="Corbeil J."/>
            <person name="Dugat-Bony E."/>
            <person name="Frenette M."/>
            <person name="Labrie S."/>
        </authorList>
    </citation>
    <scope>NUCLEOTIDE SEQUENCE</scope>
    <source>
        <strain evidence="11">LMA-70</strain>
    </source>
</reference>
<keyword evidence="8" id="KW-0333">Golgi apparatus</keyword>
<comment type="subcellular location">
    <subcellularLocation>
        <location evidence="1">Golgi apparatus membrane</location>
        <topology evidence="1">Single-pass type II membrane protein</topology>
    </subcellularLocation>
</comment>
<gene>
    <name evidence="11" type="ORF">DV451_001042</name>
</gene>
<dbReference type="GO" id="GO:0000139">
    <property type="term" value="C:Golgi membrane"/>
    <property type="evidence" value="ECO:0007669"/>
    <property type="project" value="UniProtKB-SubCell"/>
</dbReference>
<dbReference type="SUPFAM" id="SSF53448">
    <property type="entry name" value="Nucleotide-diphospho-sugar transferases"/>
    <property type="match status" value="1"/>
</dbReference>
<evidence type="ECO:0000256" key="7">
    <source>
        <dbReference type="ARBA" id="ARBA00022989"/>
    </source>
</evidence>
<dbReference type="Proteomes" id="UP000750522">
    <property type="component" value="Unassembled WGS sequence"/>
</dbReference>
<evidence type="ECO:0000256" key="1">
    <source>
        <dbReference type="ARBA" id="ARBA00004323"/>
    </source>
</evidence>
<sequence length="525" mass="59358">MFYTFRPQLPKPLKEYGADGNAPNLGGGEPGKDPLDLDSLSRFLQVDKDSVKILKDCHKSVVEHLPLKYPQTLYNGTGIAIVGGAKFMPIAMSGVRMLRRINQDIPVEVFVATQEEYDKDLCEKVLPSMNAKCTILENAIGKSVFENFAIKGYQYKALALLVSSFENVLLLDADNIPIRDPQIAFDSDPFKAEGYVLWPDFWARTTAPAFYDIAGVKLGDRIRGDLSVKEHIPLHHLAGSMPFVSTESGQLLVSKRRHFRSLLLATYYNLYGYGVYYPLLSQGAMGEGDKETFVAAATVLNESTYYMNEGVRPGGYHGPNRFYGMTMLQGNPQDDYEKNIIGSRKSVRPLFMHNHMNKLDPMNLVIGQKDRYPGRGEDQKYRHRFFGPMKDLKNDFGGRDVEVEMWQEAAWMVCDMKGKENVSMQIWDTKYQSEQFTDVCSRIQDHIEWLKANPNCPTVLSAEDQKKYDEKVAKEAASRKEAEEKAAKAKEEEKKPDEAKSGDAKSDETKAKEAEKKKEGDDKKN</sequence>
<evidence type="ECO:0000256" key="5">
    <source>
        <dbReference type="ARBA" id="ARBA00022692"/>
    </source>
</evidence>
<dbReference type="InterPro" id="IPR022751">
    <property type="entry name" value="Alpha_mannosyltransferase"/>
</dbReference>
<organism evidence="11 12">
    <name type="scientific">Geotrichum candidum</name>
    <name type="common">Oospora lactis</name>
    <name type="synonym">Dipodascus geotrichum</name>
    <dbReference type="NCBI Taxonomy" id="1173061"/>
    <lineage>
        <taxon>Eukaryota</taxon>
        <taxon>Fungi</taxon>
        <taxon>Dikarya</taxon>
        <taxon>Ascomycota</taxon>
        <taxon>Saccharomycotina</taxon>
        <taxon>Dipodascomycetes</taxon>
        <taxon>Dipodascales</taxon>
        <taxon>Dipodascaceae</taxon>
        <taxon>Geotrichum</taxon>
    </lineage>
</organism>
<evidence type="ECO:0000256" key="2">
    <source>
        <dbReference type="ARBA" id="ARBA00004922"/>
    </source>
</evidence>
<evidence type="ECO:0000256" key="8">
    <source>
        <dbReference type="ARBA" id="ARBA00023034"/>
    </source>
</evidence>
<keyword evidence="7" id="KW-1133">Transmembrane helix</keyword>
<protein>
    <recommendedName>
        <fullName evidence="13">Nucleotide-diphospho-sugar transferase</fullName>
    </recommendedName>
</protein>
<evidence type="ECO:0000256" key="3">
    <source>
        <dbReference type="ARBA" id="ARBA00009105"/>
    </source>
</evidence>
<name>A0A9P5KWD7_GEOCN</name>
<dbReference type="PANTHER" id="PTHR31646:SF1">
    <property type="entry name" value="ALPHA-1,2-MANNOSYLTRANSFERASE MNN2"/>
    <property type="match status" value="1"/>
</dbReference>
<evidence type="ECO:0008006" key="13">
    <source>
        <dbReference type="Google" id="ProtNLM"/>
    </source>
</evidence>
<comment type="pathway">
    <text evidence="2">Protein modification; protein glycosylation.</text>
</comment>
<dbReference type="InterPro" id="IPR029044">
    <property type="entry name" value="Nucleotide-diphossugar_trans"/>
</dbReference>
<evidence type="ECO:0000256" key="4">
    <source>
        <dbReference type="ARBA" id="ARBA00022679"/>
    </source>
</evidence>
<dbReference type="PANTHER" id="PTHR31646">
    <property type="entry name" value="ALPHA-1,2-MANNOSYLTRANSFERASE MNN2"/>
    <property type="match status" value="1"/>
</dbReference>
<proteinExistence type="inferred from homology"/>
<dbReference type="GO" id="GO:0046354">
    <property type="term" value="P:mannan biosynthetic process"/>
    <property type="evidence" value="ECO:0007669"/>
    <property type="project" value="TreeGrafter"/>
</dbReference>
<comment type="similarity">
    <text evidence="3">Belongs to the MNN1/MNT family.</text>
</comment>